<dbReference type="AlphaFoldDB" id="D9PGQ7"/>
<dbReference type="EMBL" id="ADZX01000291">
    <property type="protein sequence ID" value="EFK97259.1"/>
    <property type="molecule type" value="Genomic_DNA"/>
</dbReference>
<protein>
    <submittedName>
        <fullName evidence="1">Uncharacterized protein</fullName>
    </submittedName>
</protein>
<accession>D9PGQ7</accession>
<sequence>MASSTASSPRSAVSPRSALCWDLEARTALEGAESVRIGPALLFERLWQETGIGPVLHRLLEHRKFEFDVERAIFLTVLHRLFSPGQ</sequence>
<gene>
    <name evidence="1" type="ORF">LDC_0704</name>
</gene>
<organism evidence="1">
    <name type="scientific">sediment metagenome</name>
    <dbReference type="NCBI Taxonomy" id="749907"/>
    <lineage>
        <taxon>unclassified sequences</taxon>
        <taxon>metagenomes</taxon>
        <taxon>ecological metagenomes</taxon>
    </lineage>
</organism>
<proteinExistence type="predicted"/>
<reference evidence="1" key="1">
    <citation type="submission" date="2010-07" db="EMBL/GenBank/DDBJ databases">
        <authorList>
            <consortium name="CONSOLIDER consortium CSD2007-00005"/>
            <person name="Guazzaroni M.-E."/>
            <person name="Richter M."/>
            <person name="Garcia-Salamanca A."/>
            <person name="Yarza P."/>
            <person name="Ferrer M."/>
        </authorList>
    </citation>
    <scope>NUCLEOTIDE SEQUENCE</scope>
</reference>
<name>D9PGQ7_9ZZZZ</name>
<comment type="caution">
    <text evidence="1">The sequence shown here is derived from an EMBL/GenBank/DDBJ whole genome shotgun (WGS) entry which is preliminary data.</text>
</comment>
<evidence type="ECO:0000313" key="1">
    <source>
        <dbReference type="EMBL" id="EFK97259.1"/>
    </source>
</evidence>
<reference evidence="1" key="2">
    <citation type="journal article" date="2011" name="Microb. Ecol.">
        <title>Taxonomic and Functional Metagenomic Profiling of the Microbial Community in the Anoxic Sediment of a Sub-saline Shallow Lake (Laguna de Carrizo, Central Spain).</title>
        <authorList>
            <person name="Ferrer M."/>
            <person name="Guazzaroni M.E."/>
            <person name="Richter M."/>
            <person name="Garcia-Salamanca A."/>
            <person name="Yarza P."/>
            <person name="Suarez-Suarez A."/>
            <person name="Solano J."/>
            <person name="Alcaide M."/>
            <person name="van Dillewijn P."/>
            <person name="Molina-Henares M.A."/>
            <person name="Lopez-Cortes N."/>
            <person name="Al-Ramahi Y."/>
            <person name="Guerrero C."/>
            <person name="Acosta A."/>
            <person name="de Eugenio L.I."/>
            <person name="Martinez V."/>
            <person name="Marques S."/>
            <person name="Rojo F."/>
            <person name="Santero E."/>
            <person name="Genilloud O."/>
            <person name="Perez-Perez J."/>
            <person name="Rossello-Mora R."/>
            <person name="Ramos J.L."/>
        </authorList>
    </citation>
    <scope>NUCLEOTIDE SEQUENCE</scope>
</reference>